<keyword evidence="2 6" id="KW-0808">Transferase</keyword>
<evidence type="ECO:0000256" key="4">
    <source>
        <dbReference type="SAM" id="MobiDB-lite"/>
    </source>
</evidence>
<feature type="domain" description="Phospholipid/glycerol acyltransferase" evidence="5">
    <location>
        <begin position="34"/>
        <end position="155"/>
    </location>
</feature>
<evidence type="ECO:0000313" key="7">
    <source>
        <dbReference type="Proteomes" id="UP000267049"/>
    </source>
</evidence>
<dbReference type="SMART" id="SM00563">
    <property type="entry name" value="PlsC"/>
    <property type="match status" value="1"/>
</dbReference>
<evidence type="ECO:0000259" key="5">
    <source>
        <dbReference type="SMART" id="SM00563"/>
    </source>
</evidence>
<dbReference type="PANTHER" id="PTHR10434:SF11">
    <property type="entry name" value="1-ACYL-SN-GLYCEROL-3-PHOSPHATE ACYLTRANSFERASE"/>
    <property type="match status" value="1"/>
</dbReference>
<feature type="compositionally biased region" description="Gly residues" evidence="4">
    <location>
        <begin position="207"/>
        <end position="228"/>
    </location>
</feature>
<protein>
    <submittedName>
        <fullName evidence="6">1-acyl-sn-glycerol-3-phosphate acyltransferase</fullName>
    </submittedName>
</protein>
<dbReference type="SUPFAM" id="SSF69593">
    <property type="entry name" value="Glycerol-3-phosphate (1)-acyltransferase"/>
    <property type="match status" value="1"/>
</dbReference>
<sequence>MIGELIARCFSFAIHAITGARALWQGCTPSAEHRVYYGNHSSHGDFVMIWSALPPALRRRVRPVAAAEYWQGDALRRYLIRSVFNGVLIEREAANRHADPIQVLCDAVDGDSSLILFPEGTRNPGDGVLPFKSGLYHLARKRPELEFVPVWIDNLSRVMPKGKFLPLPLLCTATFGRPLRLDCHEDKPAFLARARAALIALAPRDGNGNGNDSHGGSGDGHGTDGGPAGNRNNNGIGASTAAHGGDNGQQGTP</sequence>
<dbReference type="GO" id="GO:0006654">
    <property type="term" value="P:phosphatidic acid biosynthetic process"/>
    <property type="evidence" value="ECO:0007669"/>
    <property type="project" value="TreeGrafter"/>
</dbReference>
<comment type="pathway">
    <text evidence="1">Lipid metabolism.</text>
</comment>
<proteinExistence type="predicted"/>
<dbReference type="OrthoDB" id="9808424at2"/>
<dbReference type="InterPro" id="IPR002123">
    <property type="entry name" value="Plipid/glycerol_acylTrfase"/>
</dbReference>
<name>A0A3M8SRZ1_9GAMM</name>
<keyword evidence="3 6" id="KW-0012">Acyltransferase</keyword>
<keyword evidence="7" id="KW-1185">Reference proteome</keyword>
<feature type="region of interest" description="Disordered" evidence="4">
    <location>
        <begin position="204"/>
        <end position="253"/>
    </location>
</feature>
<reference evidence="6 7" key="1">
    <citation type="submission" date="2018-11" db="EMBL/GenBank/DDBJ databases">
        <title>Lysobacter cryohumiis sp. nov., isolated from soil in the Tianshan Mountains, Xinjiang, China.</title>
        <authorList>
            <person name="Luo Y."/>
            <person name="Sheng H."/>
        </authorList>
    </citation>
    <scope>NUCLEOTIDE SEQUENCE [LARGE SCALE GENOMIC DNA]</scope>
    <source>
        <strain evidence="6 7">ZS60</strain>
    </source>
</reference>
<dbReference type="PANTHER" id="PTHR10434">
    <property type="entry name" value="1-ACYL-SN-GLYCEROL-3-PHOSPHATE ACYLTRANSFERASE"/>
    <property type="match status" value="1"/>
</dbReference>
<dbReference type="AlphaFoldDB" id="A0A3M8SRZ1"/>
<dbReference type="Proteomes" id="UP000267049">
    <property type="component" value="Unassembled WGS sequence"/>
</dbReference>
<evidence type="ECO:0000256" key="3">
    <source>
        <dbReference type="ARBA" id="ARBA00023315"/>
    </source>
</evidence>
<evidence type="ECO:0000256" key="2">
    <source>
        <dbReference type="ARBA" id="ARBA00022679"/>
    </source>
</evidence>
<gene>
    <name evidence="6" type="ORF">EER27_15200</name>
</gene>
<dbReference type="GO" id="GO:0003841">
    <property type="term" value="F:1-acylglycerol-3-phosphate O-acyltransferase activity"/>
    <property type="evidence" value="ECO:0007669"/>
    <property type="project" value="TreeGrafter"/>
</dbReference>
<dbReference type="Pfam" id="PF01553">
    <property type="entry name" value="Acyltransferase"/>
    <property type="match status" value="1"/>
</dbReference>
<evidence type="ECO:0000256" key="1">
    <source>
        <dbReference type="ARBA" id="ARBA00005189"/>
    </source>
</evidence>
<dbReference type="EMBL" id="RIBS01000009">
    <property type="protein sequence ID" value="RNF82256.1"/>
    <property type="molecule type" value="Genomic_DNA"/>
</dbReference>
<evidence type="ECO:0000313" key="6">
    <source>
        <dbReference type="EMBL" id="RNF82256.1"/>
    </source>
</evidence>
<organism evidence="6 7">
    <name type="scientific">Montanilutibacter psychrotolerans</name>
    <dbReference type="NCBI Taxonomy" id="1327343"/>
    <lineage>
        <taxon>Bacteria</taxon>
        <taxon>Pseudomonadati</taxon>
        <taxon>Pseudomonadota</taxon>
        <taxon>Gammaproteobacteria</taxon>
        <taxon>Lysobacterales</taxon>
        <taxon>Lysobacteraceae</taxon>
        <taxon>Montanilutibacter</taxon>
    </lineage>
</organism>
<comment type="caution">
    <text evidence="6">The sequence shown here is derived from an EMBL/GenBank/DDBJ whole genome shotgun (WGS) entry which is preliminary data.</text>
</comment>
<accession>A0A3M8SRZ1</accession>
<dbReference type="CDD" id="cd07989">
    <property type="entry name" value="LPLAT_AGPAT-like"/>
    <property type="match status" value="1"/>
</dbReference>